<organism evidence="1">
    <name type="scientific">viral metagenome</name>
    <dbReference type="NCBI Taxonomy" id="1070528"/>
    <lineage>
        <taxon>unclassified sequences</taxon>
        <taxon>metagenomes</taxon>
        <taxon>organismal metagenomes</taxon>
    </lineage>
</organism>
<name>A0A6C0DK64_9ZZZZ</name>
<sequence length="138" mass="17101">MEFIFCNLPTELINNILLYDQHFIMRKGDIVSIIPKTDYRYNLVKYVIPSLRSVDTTSNNTIRYNYYFPNLYNYDGRSIYNPDMIQVNMNEYDDFIKYSFWIGRQYPKTFHCNKKQNYYIENKLDYQWIYTEFDYIRK</sequence>
<proteinExistence type="predicted"/>
<evidence type="ECO:0000313" key="1">
    <source>
        <dbReference type="EMBL" id="QHT15945.1"/>
    </source>
</evidence>
<protein>
    <submittedName>
        <fullName evidence="1">Uncharacterized protein</fullName>
    </submittedName>
</protein>
<dbReference type="AlphaFoldDB" id="A0A6C0DK64"/>
<accession>A0A6C0DK64</accession>
<reference evidence="1" key="1">
    <citation type="journal article" date="2020" name="Nature">
        <title>Giant virus diversity and host interactions through global metagenomics.</title>
        <authorList>
            <person name="Schulz F."/>
            <person name="Roux S."/>
            <person name="Paez-Espino D."/>
            <person name="Jungbluth S."/>
            <person name="Walsh D.A."/>
            <person name="Denef V.J."/>
            <person name="McMahon K.D."/>
            <person name="Konstantinidis K.T."/>
            <person name="Eloe-Fadrosh E.A."/>
            <person name="Kyrpides N.C."/>
            <person name="Woyke T."/>
        </authorList>
    </citation>
    <scope>NUCLEOTIDE SEQUENCE</scope>
    <source>
        <strain evidence="1">GVMAG-M-3300023174-182</strain>
    </source>
</reference>
<dbReference type="EMBL" id="MN739614">
    <property type="protein sequence ID" value="QHT15945.1"/>
    <property type="molecule type" value="Genomic_DNA"/>
</dbReference>